<dbReference type="Proteomes" id="UP000189933">
    <property type="component" value="Unassembled WGS sequence"/>
</dbReference>
<dbReference type="InterPro" id="IPR003593">
    <property type="entry name" value="AAA+_ATPase"/>
</dbReference>
<dbReference type="GO" id="GO:0015749">
    <property type="term" value="P:monosaccharide transmembrane transport"/>
    <property type="evidence" value="ECO:0007669"/>
    <property type="project" value="UniProtKB-ARBA"/>
</dbReference>
<dbReference type="InterPro" id="IPR027417">
    <property type="entry name" value="P-loop_NTPase"/>
</dbReference>
<dbReference type="FunFam" id="3.40.50.300:FF:000126">
    <property type="entry name" value="Galactose/methyl galactoside import ATP-binding protein MglA"/>
    <property type="match status" value="1"/>
</dbReference>
<reference evidence="13" key="1">
    <citation type="submission" date="2017-02" db="EMBL/GenBank/DDBJ databases">
        <authorList>
            <person name="Varghese N."/>
            <person name="Submissions S."/>
        </authorList>
    </citation>
    <scope>NUCLEOTIDE SEQUENCE [LARGE SCALE GENOMIC DNA]</scope>
    <source>
        <strain evidence="13">DSM 16521</strain>
    </source>
</reference>
<organism evidence="12 13">
    <name type="scientific">Carboxydocella sporoproducens DSM 16521</name>
    <dbReference type="NCBI Taxonomy" id="1121270"/>
    <lineage>
        <taxon>Bacteria</taxon>
        <taxon>Bacillati</taxon>
        <taxon>Bacillota</taxon>
        <taxon>Clostridia</taxon>
        <taxon>Eubacteriales</taxon>
        <taxon>Clostridiales Family XVI. Incertae Sedis</taxon>
        <taxon>Carboxydocella</taxon>
    </lineage>
</organism>
<dbReference type="EMBL" id="FUXM01000005">
    <property type="protein sequence ID" value="SJZ70155.1"/>
    <property type="molecule type" value="Genomic_DNA"/>
</dbReference>
<sequence>MKKILEMRQIEKSFGKVKVLKGVNLTAYRGEVLALMGENGAGKSTLMKILSGVYPYGSYSGELVINGQICQFNSTRDAVKAGVSIIHQELNLIPGLSVMENIFLGREPKTAPGLIDWQQMRQLTVELLERVGITLEPEELVGNLSIGQQQLIEIAKALSFSAEIIIMDEPTSALTDSEVEQLFNLIRLLKSQDKAIIYISHKMDEIDVIADRVEVLRDGESVGGGMKADLSRDKIISLMVGRDLTDLYPRRENKPGEVILEIESLTVPGVLETLSLQVRKGEVLGIAGLMGSGRTELALALFGIYGKRLTGEIRLNGKKLTIQNPRQALDNGIALVTEDRKVSGLVLGMSVGENLTLSCLEQLSNALGIINQERERTVIKNYIQELRIKTAGEDLAVANLSGGNQQKVVLAKMLATQPRILILDEPTRGVDVGAKAEIYQIINRLAANGVGIIMISSELPEIIGMSDRVAVMADGSLAGILEKEEVTQEKIMALATGGRRNEKESA</sequence>
<keyword evidence="5" id="KW-0762">Sugar transport</keyword>
<feature type="domain" description="ABC transporter" evidence="11">
    <location>
        <begin position="5"/>
        <end position="243"/>
    </location>
</feature>
<dbReference type="SUPFAM" id="SSF52540">
    <property type="entry name" value="P-loop containing nucleoside triphosphate hydrolases"/>
    <property type="match status" value="2"/>
</dbReference>
<dbReference type="PROSITE" id="PS00211">
    <property type="entry name" value="ABC_TRANSPORTER_1"/>
    <property type="match status" value="1"/>
</dbReference>
<evidence type="ECO:0000256" key="3">
    <source>
        <dbReference type="ARBA" id="ARBA00022448"/>
    </source>
</evidence>
<dbReference type="FunFam" id="3.40.50.300:FF:000127">
    <property type="entry name" value="Ribose import ATP-binding protein RbsA"/>
    <property type="match status" value="1"/>
</dbReference>
<evidence type="ECO:0000313" key="12">
    <source>
        <dbReference type="EMBL" id="SJZ70155.1"/>
    </source>
</evidence>
<keyword evidence="10" id="KW-0472">Membrane</keyword>
<keyword evidence="4" id="KW-1003">Cell membrane</keyword>
<dbReference type="SMART" id="SM00382">
    <property type="entry name" value="AAA"/>
    <property type="match status" value="2"/>
</dbReference>
<keyword evidence="8 12" id="KW-0067">ATP-binding</keyword>
<evidence type="ECO:0000256" key="6">
    <source>
        <dbReference type="ARBA" id="ARBA00022737"/>
    </source>
</evidence>
<dbReference type="PROSITE" id="PS50893">
    <property type="entry name" value="ABC_TRANSPORTER_2"/>
    <property type="match status" value="2"/>
</dbReference>
<evidence type="ECO:0000256" key="4">
    <source>
        <dbReference type="ARBA" id="ARBA00022475"/>
    </source>
</evidence>
<gene>
    <name evidence="12" type="ORF">SAMN02745885_00699</name>
</gene>
<name>A0A1T4MTR1_9FIRM</name>
<dbReference type="AlphaFoldDB" id="A0A1T4MTR1"/>
<dbReference type="Gene3D" id="3.40.50.300">
    <property type="entry name" value="P-loop containing nucleotide triphosphate hydrolases"/>
    <property type="match status" value="2"/>
</dbReference>
<dbReference type="GO" id="GO:0005886">
    <property type="term" value="C:plasma membrane"/>
    <property type="evidence" value="ECO:0007669"/>
    <property type="project" value="UniProtKB-SubCell"/>
</dbReference>
<dbReference type="InterPro" id="IPR017871">
    <property type="entry name" value="ABC_transporter-like_CS"/>
</dbReference>
<keyword evidence="13" id="KW-1185">Reference proteome</keyword>
<dbReference type="PANTHER" id="PTHR43790:SF3">
    <property type="entry name" value="D-ALLOSE IMPORT ATP-BINDING PROTEIN ALSA-RELATED"/>
    <property type="match status" value="1"/>
</dbReference>
<dbReference type="InterPro" id="IPR003439">
    <property type="entry name" value="ABC_transporter-like_ATP-bd"/>
</dbReference>
<evidence type="ECO:0000256" key="10">
    <source>
        <dbReference type="ARBA" id="ARBA00023136"/>
    </source>
</evidence>
<dbReference type="OrthoDB" id="9771863at2"/>
<evidence type="ECO:0000256" key="2">
    <source>
        <dbReference type="ARBA" id="ARBA00004533"/>
    </source>
</evidence>
<keyword evidence="9" id="KW-1278">Translocase</keyword>
<dbReference type="Pfam" id="PF00005">
    <property type="entry name" value="ABC_tran"/>
    <property type="match status" value="2"/>
</dbReference>
<evidence type="ECO:0000256" key="1">
    <source>
        <dbReference type="ARBA" id="ARBA00004202"/>
    </source>
</evidence>
<dbReference type="GO" id="GO:0016887">
    <property type="term" value="F:ATP hydrolysis activity"/>
    <property type="evidence" value="ECO:0007669"/>
    <property type="project" value="InterPro"/>
</dbReference>
<keyword evidence="3" id="KW-0813">Transport</keyword>
<accession>A0A1T4MTR1</accession>
<protein>
    <submittedName>
        <fullName evidence="12">D-xylose transport system ATP-binding protein</fullName>
    </submittedName>
</protein>
<proteinExistence type="predicted"/>
<keyword evidence="7" id="KW-0547">Nucleotide-binding</keyword>
<dbReference type="GO" id="GO:0005524">
    <property type="term" value="F:ATP binding"/>
    <property type="evidence" value="ECO:0007669"/>
    <property type="project" value="UniProtKB-KW"/>
</dbReference>
<evidence type="ECO:0000259" key="11">
    <source>
        <dbReference type="PROSITE" id="PS50893"/>
    </source>
</evidence>
<dbReference type="RefSeq" id="WP_078664808.1">
    <property type="nucleotide sequence ID" value="NZ_FUXM01000005.1"/>
</dbReference>
<comment type="subcellular location">
    <subcellularLocation>
        <location evidence="2">Cell inner membrane</location>
    </subcellularLocation>
    <subcellularLocation>
        <location evidence="1">Cell membrane</location>
        <topology evidence="1">Peripheral membrane protein</topology>
    </subcellularLocation>
</comment>
<evidence type="ECO:0000256" key="9">
    <source>
        <dbReference type="ARBA" id="ARBA00022967"/>
    </source>
</evidence>
<keyword evidence="6" id="KW-0677">Repeat</keyword>
<dbReference type="CDD" id="cd03216">
    <property type="entry name" value="ABC_Carb_Monos_I"/>
    <property type="match status" value="1"/>
</dbReference>
<evidence type="ECO:0000313" key="13">
    <source>
        <dbReference type="Proteomes" id="UP000189933"/>
    </source>
</evidence>
<feature type="domain" description="ABC transporter" evidence="11">
    <location>
        <begin position="242"/>
        <end position="499"/>
    </location>
</feature>
<dbReference type="PANTHER" id="PTHR43790">
    <property type="entry name" value="CARBOHYDRATE TRANSPORT ATP-BINDING PROTEIN MG119-RELATED"/>
    <property type="match status" value="1"/>
</dbReference>
<evidence type="ECO:0000256" key="5">
    <source>
        <dbReference type="ARBA" id="ARBA00022597"/>
    </source>
</evidence>
<dbReference type="CDD" id="cd03215">
    <property type="entry name" value="ABC_Carb_Monos_II"/>
    <property type="match status" value="1"/>
</dbReference>
<evidence type="ECO:0000256" key="8">
    <source>
        <dbReference type="ARBA" id="ARBA00022840"/>
    </source>
</evidence>
<dbReference type="InterPro" id="IPR050107">
    <property type="entry name" value="ABC_carbohydrate_import_ATPase"/>
</dbReference>
<evidence type="ECO:0000256" key="7">
    <source>
        <dbReference type="ARBA" id="ARBA00022741"/>
    </source>
</evidence>